<sequence length="548" mass="65021">MDFNNFDLAFGIKFVQNSDRHRYENETVSKYLNISFQYYNVTYYKSEEDGQLETERSIITIPYERCQQNRFLGKTQEMEKIGLDRDGWFCISDLDANVIGQEMSLIRKIVRITVSPCQNNTQTNSSQTTITNINESILDSNNDQNLRINNNSQICASEYEISQYIHKVQFMVAYINKYFDQDDFKEPIKSEIQVQFYNAQEGFAFNSILNVQKNYLVTHDHWFSDIFSSELYEFFSVEQTKTVFGSIKPGVWEMFNVLIYCKDQEFYIERQVTTVAQIMTLVGGFMNILFLIARLLTKIYNKQVFYWDLINKIFKFENPEKSLKQNHDNKYSIYQHRDQFNKKDLKEKVFSKIHSKKYKGVRDICKFYLMQCRKTQSYNYHYYQNGSQKLDKILDIASLLKTVRKTKQIAKLLLKKSQYSLVPYMSYNTLPFHEIQSPQKITNSKQIMKEQKRNLEQHLTKICSQYDKKLSQEIIDDICQVKKKNQKLDTETKMSANTLKLDAKFSSRKLIKKKKRRQATASTTCRNHDIESSFKAKIVPIYINDFKI</sequence>
<dbReference type="GO" id="GO:0007131">
    <property type="term" value="P:reciprocal meiotic recombination"/>
    <property type="evidence" value="ECO:0007669"/>
    <property type="project" value="TreeGrafter"/>
</dbReference>
<feature type="transmembrane region" description="Helical" evidence="1">
    <location>
        <begin position="275"/>
        <end position="296"/>
    </location>
</feature>
<evidence type="ECO:0000313" key="2">
    <source>
        <dbReference type="EMBL" id="CDW79506.1"/>
    </source>
</evidence>
<dbReference type="GO" id="GO:0005634">
    <property type="term" value="C:nucleus"/>
    <property type="evidence" value="ECO:0007669"/>
    <property type="project" value="TreeGrafter"/>
</dbReference>
<dbReference type="Proteomes" id="UP000039865">
    <property type="component" value="Unassembled WGS sequence"/>
</dbReference>
<dbReference type="PANTHER" id="PTHR31398">
    <property type="entry name" value="MEIOTIC NUCLEAR DIVISION PROTEIN 1 HOMOLOG"/>
    <property type="match status" value="1"/>
</dbReference>
<accession>A0A078ACD6</accession>
<evidence type="ECO:0000256" key="1">
    <source>
        <dbReference type="SAM" id="Phobius"/>
    </source>
</evidence>
<keyword evidence="1" id="KW-0472">Membrane</keyword>
<keyword evidence="1" id="KW-1133">Transmembrane helix</keyword>
<dbReference type="OrthoDB" id="290621at2759"/>
<dbReference type="EMBL" id="CCKQ01008065">
    <property type="protein sequence ID" value="CDW79506.1"/>
    <property type="molecule type" value="Genomic_DNA"/>
</dbReference>
<keyword evidence="3" id="KW-1185">Reference proteome</keyword>
<dbReference type="PANTHER" id="PTHR31398:SF0">
    <property type="entry name" value="MEIOTIC NUCLEAR DIVISION PROTEIN 1 HOMOLOG"/>
    <property type="match status" value="1"/>
</dbReference>
<keyword evidence="1" id="KW-0812">Transmembrane</keyword>
<proteinExistence type="predicted"/>
<organism evidence="2 3">
    <name type="scientific">Stylonychia lemnae</name>
    <name type="common">Ciliate</name>
    <dbReference type="NCBI Taxonomy" id="5949"/>
    <lineage>
        <taxon>Eukaryota</taxon>
        <taxon>Sar</taxon>
        <taxon>Alveolata</taxon>
        <taxon>Ciliophora</taxon>
        <taxon>Intramacronucleata</taxon>
        <taxon>Spirotrichea</taxon>
        <taxon>Stichotrichia</taxon>
        <taxon>Sporadotrichida</taxon>
        <taxon>Oxytrichidae</taxon>
        <taxon>Stylonychinae</taxon>
        <taxon>Stylonychia</taxon>
    </lineage>
</organism>
<protein>
    <submittedName>
        <fullName evidence="2">Uncharacterized protein</fullName>
    </submittedName>
</protein>
<name>A0A078ACD6_STYLE</name>
<dbReference type="AlphaFoldDB" id="A0A078ACD6"/>
<evidence type="ECO:0000313" key="3">
    <source>
        <dbReference type="Proteomes" id="UP000039865"/>
    </source>
</evidence>
<reference evidence="2 3" key="1">
    <citation type="submission" date="2014-06" db="EMBL/GenBank/DDBJ databases">
        <authorList>
            <person name="Swart Estienne"/>
        </authorList>
    </citation>
    <scope>NUCLEOTIDE SEQUENCE [LARGE SCALE GENOMIC DNA]</scope>
    <source>
        <strain evidence="2 3">130c</strain>
    </source>
</reference>
<dbReference type="InParanoid" id="A0A078ACD6"/>
<gene>
    <name evidence="2" type="primary">Contig8505.g9074</name>
    <name evidence="2" type="ORF">STYLEM_8495</name>
</gene>